<keyword evidence="10" id="KW-0812">Transmembrane</keyword>
<evidence type="ECO:0000256" key="3">
    <source>
        <dbReference type="ARBA" id="ARBA00022553"/>
    </source>
</evidence>
<evidence type="ECO:0000256" key="10">
    <source>
        <dbReference type="SAM" id="Phobius"/>
    </source>
</evidence>
<dbReference type="RefSeq" id="WP_150969770.1">
    <property type="nucleotide sequence ID" value="NZ_VZDO01000007.1"/>
</dbReference>
<reference evidence="12 13" key="1">
    <citation type="submission" date="2019-09" db="EMBL/GenBank/DDBJ databases">
        <title>YIM 132180 draft genome.</title>
        <authorList>
            <person name="Zhang K."/>
        </authorList>
    </citation>
    <scope>NUCLEOTIDE SEQUENCE [LARGE SCALE GENOMIC DNA]</scope>
    <source>
        <strain evidence="12 13">YIM 132180</strain>
    </source>
</reference>
<dbReference type="GO" id="GO:0000155">
    <property type="term" value="F:phosphorelay sensor kinase activity"/>
    <property type="evidence" value="ECO:0007669"/>
    <property type="project" value="InterPro"/>
</dbReference>
<dbReference type="SMART" id="SM00387">
    <property type="entry name" value="HATPase_c"/>
    <property type="match status" value="1"/>
</dbReference>
<dbReference type="Proteomes" id="UP000432089">
    <property type="component" value="Unassembled WGS sequence"/>
</dbReference>
<dbReference type="PANTHER" id="PTHR24421:SF10">
    <property type="entry name" value="NITRATE_NITRITE SENSOR PROTEIN NARQ"/>
    <property type="match status" value="1"/>
</dbReference>
<dbReference type="SUPFAM" id="SSF55874">
    <property type="entry name" value="ATPase domain of HSP90 chaperone/DNA topoisomerase II/histidine kinase"/>
    <property type="match status" value="1"/>
</dbReference>
<keyword evidence="6 12" id="KW-0418">Kinase</keyword>
<gene>
    <name evidence="12" type="ORF">F6X38_10785</name>
</gene>
<evidence type="ECO:0000256" key="6">
    <source>
        <dbReference type="ARBA" id="ARBA00022777"/>
    </source>
</evidence>
<dbReference type="Gene3D" id="1.20.5.1930">
    <property type="match status" value="1"/>
</dbReference>
<feature type="transmembrane region" description="Helical" evidence="10">
    <location>
        <begin position="25"/>
        <end position="44"/>
    </location>
</feature>
<dbReference type="EMBL" id="VZDO01000007">
    <property type="protein sequence ID" value="KAB0680045.1"/>
    <property type="molecule type" value="Genomic_DNA"/>
</dbReference>
<keyword evidence="13" id="KW-1185">Reference proteome</keyword>
<evidence type="ECO:0000256" key="4">
    <source>
        <dbReference type="ARBA" id="ARBA00022679"/>
    </source>
</evidence>
<evidence type="ECO:0000313" key="13">
    <source>
        <dbReference type="Proteomes" id="UP000432089"/>
    </source>
</evidence>
<evidence type="ECO:0000256" key="1">
    <source>
        <dbReference type="ARBA" id="ARBA00000085"/>
    </source>
</evidence>
<feature type="domain" description="Histidine kinase/HSP90-like ATPase" evidence="11">
    <location>
        <begin position="374"/>
        <end position="463"/>
    </location>
</feature>
<name>A0A7V7PPU3_9HYPH</name>
<dbReference type="Gene3D" id="3.30.565.10">
    <property type="entry name" value="Histidine kinase-like ATPase, C-terminal domain"/>
    <property type="match status" value="1"/>
</dbReference>
<keyword evidence="10" id="KW-1133">Transmembrane helix</keyword>
<protein>
    <recommendedName>
        <fullName evidence="2">histidine kinase</fullName>
        <ecNumber evidence="2">2.7.13.3</ecNumber>
    </recommendedName>
</protein>
<evidence type="ECO:0000256" key="2">
    <source>
        <dbReference type="ARBA" id="ARBA00012438"/>
    </source>
</evidence>
<organism evidence="12 13">
    <name type="scientific">Plantimonas leprariae</name>
    <dbReference type="NCBI Taxonomy" id="2615207"/>
    <lineage>
        <taxon>Bacteria</taxon>
        <taxon>Pseudomonadati</taxon>
        <taxon>Pseudomonadota</taxon>
        <taxon>Alphaproteobacteria</taxon>
        <taxon>Hyphomicrobiales</taxon>
        <taxon>Aurantimonadaceae</taxon>
        <taxon>Plantimonas</taxon>
    </lineage>
</organism>
<dbReference type="GO" id="GO:0046983">
    <property type="term" value="F:protein dimerization activity"/>
    <property type="evidence" value="ECO:0007669"/>
    <property type="project" value="InterPro"/>
</dbReference>
<dbReference type="CDD" id="cd16917">
    <property type="entry name" value="HATPase_UhpB-NarQ-NarX-like"/>
    <property type="match status" value="1"/>
</dbReference>
<accession>A0A7V7PPU3</accession>
<dbReference type="GO" id="GO:0005524">
    <property type="term" value="F:ATP binding"/>
    <property type="evidence" value="ECO:0007669"/>
    <property type="project" value="UniProtKB-KW"/>
</dbReference>
<dbReference type="Pfam" id="PF07730">
    <property type="entry name" value="HisKA_3"/>
    <property type="match status" value="1"/>
</dbReference>
<dbReference type="PANTHER" id="PTHR24421">
    <property type="entry name" value="NITRATE/NITRITE SENSOR PROTEIN NARX-RELATED"/>
    <property type="match status" value="1"/>
</dbReference>
<dbReference type="InterPro" id="IPR036890">
    <property type="entry name" value="HATPase_C_sf"/>
</dbReference>
<keyword evidence="5" id="KW-0547">Nucleotide-binding</keyword>
<proteinExistence type="predicted"/>
<feature type="transmembrane region" description="Helical" evidence="10">
    <location>
        <begin position="203"/>
        <end position="222"/>
    </location>
</feature>
<dbReference type="InterPro" id="IPR011712">
    <property type="entry name" value="Sig_transdc_His_kin_sub3_dim/P"/>
</dbReference>
<comment type="catalytic activity">
    <reaction evidence="1">
        <text>ATP + protein L-histidine = ADP + protein N-phospho-L-histidine.</text>
        <dbReference type="EC" id="2.7.13.3"/>
    </reaction>
</comment>
<keyword evidence="9" id="KW-0175">Coiled coil</keyword>
<evidence type="ECO:0000256" key="7">
    <source>
        <dbReference type="ARBA" id="ARBA00022840"/>
    </source>
</evidence>
<keyword evidence="7" id="KW-0067">ATP-binding</keyword>
<dbReference type="GO" id="GO:0016020">
    <property type="term" value="C:membrane"/>
    <property type="evidence" value="ECO:0007669"/>
    <property type="project" value="InterPro"/>
</dbReference>
<dbReference type="EC" id="2.7.13.3" evidence="2"/>
<dbReference type="AlphaFoldDB" id="A0A7V7PPU3"/>
<dbReference type="InterPro" id="IPR003594">
    <property type="entry name" value="HATPase_dom"/>
</dbReference>
<evidence type="ECO:0000313" key="12">
    <source>
        <dbReference type="EMBL" id="KAB0680045.1"/>
    </source>
</evidence>
<keyword evidence="10" id="KW-0472">Membrane</keyword>
<evidence type="ECO:0000259" key="11">
    <source>
        <dbReference type="SMART" id="SM00387"/>
    </source>
</evidence>
<dbReference type="InterPro" id="IPR050482">
    <property type="entry name" value="Sensor_HK_TwoCompSys"/>
</dbReference>
<keyword evidence="4" id="KW-0808">Transferase</keyword>
<keyword evidence="3" id="KW-0597">Phosphoprotein</keyword>
<dbReference type="Pfam" id="PF02518">
    <property type="entry name" value="HATPase_c"/>
    <property type="match status" value="1"/>
</dbReference>
<feature type="coiled-coil region" evidence="9">
    <location>
        <begin position="232"/>
        <end position="269"/>
    </location>
</feature>
<evidence type="ECO:0000256" key="8">
    <source>
        <dbReference type="ARBA" id="ARBA00023012"/>
    </source>
</evidence>
<keyword evidence="8" id="KW-0902">Two-component regulatory system</keyword>
<comment type="caution">
    <text evidence="12">The sequence shown here is derived from an EMBL/GenBank/DDBJ whole genome shotgun (WGS) entry which is preliminary data.</text>
</comment>
<sequence length="467" mass="49888">MALAFPSTVRALLRRWRVLSLARQYLLAGAAVLVVGMVVIGFWVTRQIEEGVTQNTATATALYVDGVIAPLLADIDGSSVLSEGARRALDETLAQGALGARLETFKLWGRGGLITYSSDPSLIGKRFQPTDSLKKAWSGHVAAEFDDLDDDEDATERGSDVPLLEIYNPIRAPWSGEIVAVAEFYEHAGDLENGLFAARLRSWFVVAAVTLAMMGALFGIVMRGSATIARQRSDLEGRVADLQRLLAENRRLGRRVREASSRVAALNERTLRRLSADLHDGPAQLLALASLRLGSPGLAQSGDPAKVEEIRSIRGFLDEAMSDIRGICHGLALPTIESLDLAGLVETAALAHERRTGTHVRLDLPAQPVALSPAEKIGVYRFVQEGLTNAFRHAGGAGQAVTVRLDAERLTVRVDDRGGGIGAAEPGLGLSGLRDRIESLGGTLDVETGPEGTGLVMTIANVRELAA</sequence>
<evidence type="ECO:0000256" key="9">
    <source>
        <dbReference type="SAM" id="Coils"/>
    </source>
</evidence>
<evidence type="ECO:0000256" key="5">
    <source>
        <dbReference type="ARBA" id="ARBA00022741"/>
    </source>
</evidence>